<dbReference type="Proteomes" id="UP000499080">
    <property type="component" value="Unassembled WGS sequence"/>
</dbReference>
<sequence>MLATQTVKQITGNDNTWHFQWRSAHRLLAHCGRNSTVVPNGSTLLSTTTITMTLLAHFWWKTPKTPFTPKAIPVDLISRHPVLSLYSPSPANRDATLNHLSTFKRISIQIEISGKIPHL</sequence>
<organism evidence="1 2">
    <name type="scientific">Araneus ventricosus</name>
    <name type="common">Orbweaver spider</name>
    <name type="synonym">Epeira ventricosa</name>
    <dbReference type="NCBI Taxonomy" id="182803"/>
    <lineage>
        <taxon>Eukaryota</taxon>
        <taxon>Metazoa</taxon>
        <taxon>Ecdysozoa</taxon>
        <taxon>Arthropoda</taxon>
        <taxon>Chelicerata</taxon>
        <taxon>Arachnida</taxon>
        <taxon>Araneae</taxon>
        <taxon>Araneomorphae</taxon>
        <taxon>Entelegynae</taxon>
        <taxon>Araneoidea</taxon>
        <taxon>Araneidae</taxon>
        <taxon>Araneus</taxon>
    </lineage>
</organism>
<reference evidence="1 2" key="1">
    <citation type="journal article" date="2019" name="Sci. Rep.">
        <title>Orb-weaving spider Araneus ventricosus genome elucidates the spidroin gene catalogue.</title>
        <authorList>
            <person name="Kono N."/>
            <person name="Nakamura H."/>
            <person name="Ohtoshi R."/>
            <person name="Moran D.A.P."/>
            <person name="Shinohara A."/>
            <person name="Yoshida Y."/>
            <person name="Fujiwara M."/>
            <person name="Mori M."/>
            <person name="Tomita M."/>
            <person name="Arakawa K."/>
        </authorList>
    </citation>
    <scope>NUCLEOTIDE SEQUENCE [LARGE SCALE GENOMIC DNA]</scope>
</reference>
<evidence type="ECO:0000313" key="1">
    <source>
        <dbReference type="EMBL" id="GBO41468.1"/>
    </source>
</evidence>
<comment type="caution">
    <text evidence="1">The sequence shown here is derived from an EMBL/GenBank/DDBJ whole genome shotgun (WGS) entry which is preliminary data.</text>
</comment>
<gene>
    <name evidence="1" type="ORF">AVEN_38729_1</name>
</gene>
<dbReference type="EMBL" id="BGPR01067160">
    <property type="protein sequence ID" value="GBO41468.1"/>
    <property type="molecule type" value="Genomic_DNA"/>
</dbReference>
<keyword evidence="2" id="KW-1185">Reference proteome</keyword>
<protein>
    <submittedName>
        <fullName evidence="1">Uncharacterized protein</fullName>
    </submittedName>
</protein>
<dbReference type="AlphaFoldDB" id="A0A4Y2WX95"/>
<name>A0A4Y2WX95_ARAVE</name>
<evidence type="ECO:0000313" key="2">
    <source>
        <dbReference type="Proteomes" id="UP000499080"/>
    </source>
</evidence>
<proteinExistence type="predicted"/>
<accession>A0A4Y2WX95</accession>